<keyword evidence="1" id="KW-0812">Transmembrane</keyword>
<accession>A0A839S3H1</accession>
<keyword evidence="3" id="KW-1185">Reference proteome</keyword>
<evidence type="ECO:0000313" key="3">
    <source>
        <dbReference type="Proteomes" id="UP000550714"/>
    </source>
</evidence>
<gene>
    <name evidence="2" type="ORF">FHS23_002873</name>
</gene>
<sequence>MVLVGRLSPVAYLLVLFAMRLAPVILVAPMREVSIGPGGPGGPAGWLLLGEPHGRRWRAGSVVVLAGITAIALA</sequence>
<feature type="transmembrane region" description="Helical" evidence="1">
    <location>
        <begin position="12"/>
        <end position="30"/>
    </location>
</feature>
<keyword evidence="1" id="KW-1133">Transmembrane helix</keyword>
<dbReference type="Proteomes" id="UP000550714">
    <property type="component" value="Unassembled WGS sequence"/>
</dbReference>
<organism evidence="2 3">
    <name type="scientific">Prauserella isguenensis</name>
    <dbReference type="NCBI Taxonomy" id="1470180"/>
    <lineage>
        <taxon>Bacteria</taxon>
        <taxon>Bacillati</taxon>
        <taxon>Actinomycetota</taxon>
        <taxon>Actinomycetes</taxon>
        <taxon>Pseudonocardiales</taxon>
        <taxon>Pseudonocardiaceae</taxon>
        <taxon>Prauserella</taxon>
    </lineage>
</organism>
<protein>
    <submittedName>
        <fullName evidence="2">Drug/metabolite transporter (DMT)-like permease</fullName>
    </submittedName>
</protein>
<dbReference type="RefSeq" id="WP_183654744.1">
    <property type="nucleotide sequence ID" value="NZ_JACHWU010000003.1"/>
</dbReference>
<name>A0A839S3H1_9PSEU</name>
<dbReference type="EMBL" id="JACHWU010000003">
    <property type="protein sequence ID" value="MBB3051844.1"/>
    <property type="molecule type" value="Genomic_DNA"/>
</dbReference>
<comment type="caution">
    <text evidence="2">The sequence shown here is derived from an EMBL/GenBank/DDBJ whole genome shotgun (WGS) entry which is preliminary data.</text>
</comment>
<evidence type="ECO:0000256" key="1">
    <source>
        <dbReference type="SAM" id="Phobius"/>
    </source>
</evidence>
<evidence type="ECO:0000313" key="2">
    <source>
        <dbReference type="EMBL" id="MBB3051844.1"/>
    </source>
</evidence>
<dbReference type="AlphaFoldDB" id="A0A839S3H1"/>
<proteinExistence type="predicted"/>
<reference evidence="2 3" key="1">
    <citation type="submission" date="2020-08" db="EMBL/GenBank/DDBJ databases">
        <title>Genomic Encyclopedia of Type Strains, Phase III (KMG-III): the genomes of soil and plant-associated and newly described type strains.</title>
        <authorList>
            <person name="Whitman W."/>
        </authorList>
    </citation>
    <scope>NUCLEOTIDE SEQUENCE [LARGE SCALE GENOMIC DNA]</scope>
    <source>
        <strain evidence="2 3">CECT 8577</strain>
    </source>
</reference>
<keyword evidence="1" id="KW-0472">Membrane</keyword>